<organism evidence="2 3">
    <name type="scientific">Paenibacillus xylanivorans</name>
    <dbReference type="NCBI Taxonomy" id="1705561"/>
    <lineage>
        <taxon>Bacteria</taxon>
        <taxon>Bacillati</taxon>
        <taxon>Bacillota</taxon>
        <taxon>Bacilli</taxon>
        <taxon>Bacillales</taxon>
        <taxon>Paenibacillaceae</taxon>
        <taxon>Paenibacillus</taxon>
    </lineage>
</organism>
<dbReference type="InterPro" id="IPR002575">
    <property type="entry name" value="Aminoglycoside_PTrfase"/>
</dbReference>
<comment type="caution">
    <text evidence="2">The sequence shown here is derived from an EMBL/GenBank/DDBJ whole genome shotgun (WGS) entry which is preliminary data.</text>
</comment>
<dbReference type="OrthoDB" id="9800774at2"/>
<evidence type="ECO:0000313" key="3">
    <source>
        <dbReference type="Proteomes" id="UP000037688"/>
    </source>
</evidence>
<name>A0A0M9BSN1_9BACL</name>
<dbReference type="SUPFAM" id="SSF56112">
    <property type="entry name" value="Protein kinase-like (PK-like)"/>
    <property type="match status" value="1"/>
</dbReference>
<dbReference type="Gene3D" id="3.90.1200.10">
    <property type="match status" value="1"/>
</dbReference>
<gene>
    <name evidence="2" type="ORF">AMS66_05945</name>
</gene>
<dbReference type="Proteomes" id="UP000037688">
    <property type="component" value="Unassembled WGS sequence"/>
</dbReference>
<dbReference type="Pfam" id="PF01636">
    <property type="entry name" value="APH"/>
    <property type="match status" value="1"/>
</dbReference>
<dbReference type="InterPro" id="IPR011009">
    <property type="entry name" value="Kinase-like_dom_sf"/>
</dbReference>
<sequence length="270" mass="30710">MRRIGQGRTAEIYAYPSNQIMKLYHADFPTEAVQNEFRITEAVFQKGLPVPQARLYMDDATRKGIIFERIEGSTMLSLMIQEPVLIEELSRQMAVCHHSLHAQQDDEGALPTQKQILTGAIRNTSLLSEEDKALVITYLSTLPERKQICHGDFHPDNVMLNETRDQHWVIDWMTGMSGDPAGDVARSWVILMSGTLPEDADPAVHRGFELARNVMLNHYIQQYIQISGISRQELDAWILPVAAARLDERLPAVEADQLIKLVQDRIRLLK</sequence>
<reference evidence="2 3" key="1">
    <citation type="submission" date="2015-08" db="EMBL/GenBank/DDBJ databases">
        <title>Draft genome sequence of cellulolytic and xylanolytic Paenibacillus sp. A59, isolated from a decaying forest soil from Patagonia, Argentina.</title>
        <authorList>
            <person name="Ghio S."/>
            <person name="Caceres A.M."/>
            <person name="Talia P."/>
            <person name="Grasso D."/>
            <person name="Campos E."/>
        </authorList>
    </citation>
    <scope>NUCLEOTIDE SEQUENCE [LARGE SCALE GENOMIC DNA]</scope>
    <source>
        <strain evidence="2 3">A59</strain>
    </source>
</reference>
<keyword evidence="3" id="KW-1185">Reference proteome</keyword>
<proteinExistence type="predicted"/>
<dbReference type="EMBL" id="LITU01000040">
    <property type="protein sequence ID" value="KOY17332.1"/>
    <property type="molecule type" value="Genomic_DNA"/>
</dbReference>
<feature type="domain" description="Aminoglycoside phosphotransferase" evidence="1">
    <location>
        <begin position="20"/>
        <end position="204"/>
    </location>
</feature>
<accession>A0A0M9BSN1</accession>
<protein>
    <recommendedName>
        <fullName evidence="1">Aminoglycoside phosphotransferase domain-containing protein</fullName>
    </recommendedName>
</protein>
<dbReference type="PATRIC" id="fig|1705561.3.peg.899"/>
<evidence type="ECO:0000313" key="2">
    <source>
        <dbReference type="EMBL" id="KOY17332.1"/>
    </source>
</evidence>
<evidence type="ECO:0000259" key="1">
    <source>
        <dbReference type="Pfam" id="PF01636"/>
    </source>
</evidence>
<dbReference type="AlphaFoldDB" id="A0A0M9BSN1"/>
<dbReference type="RefSeq" id="WP_053779917.1">
    <property type="nucleotide sequence ID" value="NZ_LITU01000040.1"/>
</dbReference>